<name>A0AAW0FBV0_9TRYP</name>
<accession>A0AAW0FBV0</accession>
<dbReference type="EMBL" id="JAECZO010000026">
    <property type="protein sequence ID" value="KAK7202166.1"/>
    <property type="molecule type" value="Genomic_DNA"/>
</dbReference>
<protein>
    <submittedName>
        <fullName evidence="3">Uncharacterized protein</fullName>
    </submittedName>
</protein>
<evidence type="ECO:0000313" key="3">
    <source>
        <dbReference type="EMBL" id="KAK7202166.1"/>
    </source>
</evidence>
<gene>
    <name evidence="3" type="ORF">NESM_000286200</name>
</gene>
<feature type="coiled-coil region" evidence="1">
    <location>
        <begin position="152"/>
        <end position="181"/>
    </location>
</feature>
<organism evidence="3 4">
    <name type="scientific">Novymonas esmeraldas</name>
    <dbReference type="NCBI Taxonomy" id="1808958"/>
    <lineage>
        <taxon>Eukaryota</taxon>
        <taxon>Discoba</taxon>
        <taxon>Euglenozoa</taxon>
        <taxon>Kinetoplastea</taxon>
        <taxon>Metakinetoplastina</taxon>
        <taxon>Trypanosomatida</taxon>
        <taxon>Trypanosomatidae</taxon>
        <taxon>Novymonas</taxon>
    </lineage>
</organism>
<dbReference type="Proteomes" id="UP001430356">
    <property type="component" value="Unassembled WGS sequence"/>
</dbReference>
<keyword evidence="1" id="KW-0175">Coiled coil</keyword>
<sequence length="244" mass="28349">MLRRTVARCNRPKGPPGLRPGKEYRLTVPYRSEVTMIRQANFKAFNSNIRELFKRPLEQNNIKAIPRDLGELPRNYVVKLLFFHQPILLLDLWEVCKQHDDVPLDSARHLRLVLKIAKQQRWVYAEKNQTNNLYYYYIHQSRTHEVQQMVRHDEVEKRSQEAQAQAEAAQAEEERRARAAQSLDDRIAALQNTLVSNVTRLREIDPSYTDGKPYMTDSGAVNCAWHWDGVPHARPAPVEEGAGN</sequence>
<evidence type="ECO:0000256" key="1">
    <source>
        <dbReference type="SAM" id="Coils"/>
    </source>
</evidence>
<evidence type="ECO:0000313" key="4">
    <source>
        <dbReference type="Proteomes" id="UP001430356"/>
    </source>
</evidence>
<proteinExistence type="predicted"/>
<keyword evidence="4" id="KW-1185">Reference proteome</keyword>
<feature type="region of interest" description="Disordered" evidence="2">
    <location>
        <begin position="1"/>
        <end position="21"/>
    </location>
</feature>
<evidence type="ECO:0000256" key="2">
    <source>
        <dbReference type="SAM" id="MobiDB-lite"/>
    </source>
</evidence>
<reference evidence="3 4" key="1">
    <citation type="journal article" date="2021" name="MBio">
        <title>A New Model Trypanosomatid, Novymonas esmeraldas: Genomic Perception of Its 'Candidatus Pandoraea novymonadis' Endosymbiont.</title>
        <authorList>
            <person name="Zakharova A."/>
            <person name="Saura A."/>
            <person name="Butenko A."/>
            <person name="Podesvova L."/>
            <person name="Warmusova S."/>
            <person name="Kostygov A.Y."/>
            <person name="Nenarokova A."/>
            <person name="Lukes J."/>
            <person name="Opperdoes F.R."/>
            <person name="Yurchenko V."/>
        </authorList>
    </citation>
    <scope>NUCLEOTIDE SEQUENCE [LARGE SCALE GENOMIC DNA]</scope>
    <source>
        <strain evidence="3 4">E262AT.01</strain>
    </source>
</reference>
<comment type="caution">
    <text evidence="3">The sequence shown here is derived from an EMBL/GenBank/DDBJ whole genome shotgun (WGS) entry which is preliminary data.</text>
</comment>
<dbReference type="AlphaFoldDB" id="A0AAW0FBV0"/>